<protein>
    <submittedName>
        <fullName evidence="1">Uncharacterized protein</fullName>
    </submittedName>
</protein>
<evidence type="ECO:0000313" key="1">
    <source>
        <dbReference type="EMBL" id="ETM98328.1"/>
    </source>
</evidence>
<reference evidence="1 2" key="2">
    <citation type="submission" date="2013-11" db="EMBL/GenBank/DDBJ databases">
        <title>The Genome Sequence of Phytophthora parasitica INRA-310.</title>
        <authorList>
            <consortium name="The Broad Institute Genomics Platform"/>
            <person name="Russ C."/>
            <person name="Tyler B."/>
            <person name="Panabieres F."/>
            <person name="Shan W."/>
            <person name="Tripathy S."/>
            <person name="Grunwald N."/>
            <person name="Machado M."/>
            <person name="Johnson C.S."/>
            <person name="Arredondo F."/>
            <person name="Hong C."/>
            <person name="Coffey M."/>
            <person name="Young S.K."/>
            <person name="Zeng Q."/>
            <person name="Gargeya S."/>
            <person name="Fitzgerald M."/>
            <person name="Abouelleil A."/>
            <person name="Alvarado L."/>
            <person name="Chapman S.B."/>
            <person name="Gainer-Dewar J."/>
            <person name="Goldberg J."/>
            <person name="Griggs A."/>
            <person name="Gujja S."/>
            <person name="Hansen M."/>
            <person name="Howarth C."/>
            <person name="Imamovic A."/>
            <person name="Ireland A."/>
            <person name="Larimer J."/>
            <person name="McCowan C."/>
            <person name="Murphy C."/>
            <person name="Pearson M."/>
            <person name="Poon T.W."/>
            <person name="Priest M."/>
            <person name="Roberts A."/>
            <person name="Saif S."/>
            <person name="Shea T."/>
            <person name="Sykes S."/>
            <person name="Wortman J."/>
            <person name="Nusbaum C."/>
            <person name="Birren B."/>
        </authorList>
    </citation>
    <scope>NUCLEOTIDE SEQUENCE [LARGE SCALE GENOMIC DNA]</scope>
    <source>
        <strain evidence="1 2">INRA-310</strain>
    </source>
</reference>
<accession>W2PDR3</accession>
<dbReference type="OMA" id="QWIEWIV"/>
<proteinExistence type="predicted"/>
<reference evidence="2" key="1">
    <citation type="submission" date="2011-12" db="EMBL/GenBank/DDBJ databases">
        <authorList>
            <consortium name="The Broad Institute Genome Sequencing Platform"/>
            <person name="Russ C."/>
            <person name="Tyler B."/>
            <person name="Panabieres F."/>
            <person name="Shan W."/>
            <person name="Tripathy S."/>
            <person name="Grunwald N."/>
            <person name="Machado M."/>
            <person name="Young S.K."/>
            <person name="Zeng Q."/>
            <person name="Gargeya S."/>
            <person name="Fitzgerald M."/>
            <person name="Haas B."/>
            <person name="Abouelleil A."/>
            <person name="Alvarado L."/>
            <person name="Arachchi H.M."/>
            <person name="Berlin A."/>
            <person name="Chapman S.B."/>
            <person name="Gearin G."/>
            <person name="Goldberg J."/>
            <person name="Griggs A."/>
            <person name="Gujja S."/>
            <person name="Hansen M."/>
            <person name="Heiman D."/>
            <person name="Howarth C."/>
            <person name="Larimer J."/>
            <person name="Lui A."/>
            <person name="MacDonald P.J.P."/>
            <person name="McCowen C."/>
            <person name="Montmayeur A."/>
            <person name="Murphy C."/>
            <person name="Neiman D."/>
            <person name="Pearson M."/>
            <person name="Priest M."/>
            <person name="Roberts A."/>
            <person name="Saif S."/>
            <person name="Shea T."/>
            <person name="Sisk P."/>
            <person name="Stolte C."/>
            <person name="Sykes S."/>
            <person name="Wortman J."/>
            <person name="Nusbaum C."/>
            <person name="Birren B."/>
        </authorList>
    </citation>
    <scope>NUCLEOTIDE SEQUENCE [LARGE SCALE GENOMIC DNA]</scope>
    <source>
        <strain evidence="2">INRA-310</strain>
    </source>
</reference>
<organism evidence="1 2">
    <name type="scientific">Phytophthora nicotianae (strain INRA-310)</name>
    <name type="common">Phytophthora parasitica</name>
    <dbReference type="NCBI Taxonomy" id="761204"/>
    <lineage>
        <taxon>Eukaryota</taxon>
        <taxon>Sar</taxon>
        <taxon>Stramenopiles</taxon>
        <taxon>Oomycota</taxon>
        <taxon>Peronosporomycetes</taxon>
        <taxon>Peronosporales</taxon>
        <taxon>Peronosporaceae</taxon>
        <taxon>Phytophthora</taxon>
    </lineage>
</organism>
<dbReference type="RefSeq" id="XP_008916380.1">
    <property type="nucleotide sequence ID" value="XM_008918132.1"/>
</dbReference>
<dbReference type="EMBL" id="KI669704">
    <property type="protein sequence ID" value="ETM98328.1"/>
    <property type="molecule type" value="Genomic_DNA"/>
</dbReference>
<dbReference type="PANTHER" id="PTHR40866:SF1">
    <property type="entry name" value="BED-TYPE DOMAIN-CONTAINING PROTEIN"/>
    <property type="match status" value="1"/>
</dbReference>
<sequence>MSAAHNRNLCRFFFVAVVDRYYTCNYSVTQRNSSHQEATPIWRAISRSSNLATLPTTNPTRRRAGSLTTLGFINQTASNMYQWIEWIVFRSMPLSEIDDPLTRSMSKQKLVCQRLKRYMSLLVTAVEAEISADMSGLNDFMGQLKQVLLAISPMEEGELTAQSHYDFIKKTSYIFHLSESSLAILIGDSCVTNQATETILNVP</sequence>
<name>W2PDR3_PHYN3</name>
<dbReference type="GeneID" id="20193252"/>
<evidence type="ECO:0000313" key="2">
    <source>
        <dbReference type="Proteomes" id="UP000018817"/>
    </source>
</evidence>
<dbReference type="AlphaFoldDB" id="W2PDR3"/>
<dbReference type="VEuPathDB" id="FungiDB:PPTG_24653"/>
<dbReference type="PANTHER" id="PTHR40866">
    <property type="entry name" value="BED-TYPE DOMAIN-CONTAINING PROTEIN"/>
    <property type="match status" value="1"/>
</dbReference>
<gene>
    <name evidence="1" type="ORF">PPTG_24653</name>
</gene>
<dbReference type="Proteomes" id="UP000018817">
    <property type="component" value="Unassembled WGS sequence"/>
</dbReference>